<dbReference type="STRING" id="681398.PJIAN_4343"/>
<evidence type="ECO:0000256" key="1">
    <source>
        <dbReference type="SAM" id="SignalP"/>
    </source>
</evidence>
<reference evidence="3" key="1">
    <citation type="submission" date="2016-04" db="EMBL/GenBank/DDBJ databases">
        <title>Draft genome sequence of Paludibacter jiangxiensis strain NM7.</title>
        <authorList>
            <person name="Qiu Y."/>
            <person name="Matsuura N."/>
            <person name="Ohashi A."/>
            <person name="Tourlousse M.D."/>
            <person name="Sekiguchi Y."/>
        </authorList>
    </citation>
    <scope>NUCLEOTIDE SEQUENCE [LARGE SCALE GENOMIC DNA]</scope>
    <source>
        <strain evidence="3">NM7</strain>
    </source>
</reference>
<accession>A0A171AIT3</accession>
<gene>
    <name evidence="2" type="ORF">PJIAN_4343</name>
</gene>
<feature type="chain" id="PRO_5007905250" evidence="1">
    <location>
        <begin position="20"/>
        <end position="321"/>
    </location>
</feature>
<comment type="caution">
    <text evidence="2">The sequence shown here is derived from an EMBL/GenBank/DDBJ whole genome shotgun (WGS) entry which is preliminary data.</text>
</comment>
<sequence>MRKVIAAIFICVIFSHVHSQTKIGGTTGPSDANAYLELGDAANGKKGMLLPRVNLNLTTSPAPLTSHVKGMLVYNKTTNGTNLPYVSEGIYYNDGTQWIKIIDISSTSSLTNAENGLSKSGANTVQLGGSLIKPTTITASSVNTFSLSGLQPGSKSDSLIVSDPSGVLRKISFNELIQNLNATNGLSYDPSTHTISFGGNLTRPTTINTDATNTLSITGLQTGSDADNILVADPATGVVKSVSASSMASGRKVAVYKATDGQLNFPTPYPISSADKIQVYRNGAEIDFSATAGASSIILKPDAVFDSGCFAGDEIKIYQWK</sequence>
<keyword evidence="3" id="KW-1185">Reference proteome</keyword>
<dbReference type="AlphaFoldDB" id="A0A171AIT3"/>
<reference evidence="3" key="2">
    <citation type="journal article" date="2017" name="Genome Announc.">
        <title>Draft genome sequence of Paludibacter jiangxiensis NM7(T), a propionate-producing fermentative bacterium.</title>
        <authorList>
            <person name="Qiu Y.-L."/>
            <person name="Tourlousse D.M."/>
            <person name="Matsuura N."/>
            <person name="Ohashi A."/>
            <person name="Sekiguchi Y."/>
        </authorList>
    </citation>
    <scope>NUCLEOTIDE SEQUENCE [LARGE SCALE GENOMIC DNA]</scope>
    <source>
        <strain evidence="3">NM7</strain>
    </source>
</reference>
<protein>
    <submittedName>
        <fullName evidence="2">Uncharacterized protein</fullName>
    </submittedName>
</protein>
<dbReference type="RefSeq" id="WP_068705326.1">
    <property type="nucleotide sequence ID" value="NZ_BDCR01000004.1"/>
</dbReference>
<name>A0A171AIT3_9BACT</name>
<keyword evidence="1" id="KW-0732">Signal</keyword>
<evidence type="ECO:0000313" key="3">
    <source>
        <dbReference type="Proteomes" id="UP000076586"/>
    </source>
</evidence>
<organism evidence="2 3">
    <name type="scientific">Paludibacter jiangxiensis</name>
    <dbReference type="NCBI Taxonomy" id="681398"/>
    <lineage>
        <taxon>Bacteria</taxon>
        <taxon>Pseudomonadati</taxon>
        <taxon>Bacteroidota</taxon>
        <taxon>Bacteroidia</taxon>
        <taxon>Bacteroidales</taxon>
        <taxon>Paludibacteraceae</taxon>
        <taxon>Paludibacter</taxon>
    </lineage>
</organism>
<dbReference type="EMBL" id="BDCR01000004">
    <property type="protein sequence ID" value="GAT63801.1"/>
    <property type="molecule type" value="Genomic_DNA"/>
</dbReference>
<dbReference type="OrthoDB" id="996320at2"/>
<dbReference type="Proteomes" id="UP000076586">
    <property type="component" value="Unassembled WGS sequence"/>
</dbReference>
<evidence type="ECO:0000313" key="2">
    <source>
        <dbReference type="EMBL" id="GAT63801.1"/>
    </source>
</evidence>
<feature type="signal peptide" evidence="1">
    <location>
        <begin position="1"/>
        <end position="19"/>
    </location>
</feature>
<proteinExistence type="predicted"/>